<sequence>MQAPYCCPNCKTNKTRFNRIDQVAHPIKLNAQTGEIVESYETNQVEAFHMKYQGPDYKIQCAACGIIEDEKTFIQFAQYRA</sequence>
<accession>A0A0L0QVE6</accession>
<dbReference type="EMBL" id="LGTO01000002">
    <property type="protein sequence ID" value="KNE22534.1"/>
    <property type="molecule type" value="Genomic_DNA"/>
</dbReference>
<evidence type="ECO:0000313" key="2">
    <source>
        <dbReference type="Proteomes" id="UP000036780"/>
    </source>
</evidence>
<name>A0A0L0QVE6_VIRPA</name>
<proteinExistence type="predicted"/>
<dbReference type="Proteomes" id="UP000036780">
    <property type="component" value="Unassembled WGS sequence"/>
</dbReference>
<dbReference type="GeneID" id="66869444"/>
<dbReference type="PATRIC" id="fig|1473.5.peg.3462"/>
<dbReference type="OrthoDB" id="2382008at2"/>
<keyword evidence="2" id="KW-1185">Reference proteome</keyword>
<organism evidence="1 2">
    <name type="scientific">Virgibacillus pantothenticus</name>
    <dbReference type="NCBI Taxonomy" id="1473"/>
    <lineage>
        <taxon>Bacteria</taxon>
        <taxon>Bacillati</taxon>
        <taxon>Bacillota</taxon>
        <taxon>Bacilli</taxon>
        <taxon>Bacillales</taxon>
        <taxon>Bacillaceae</taxon>
        <taxon>Virgibacillus</taxon>
    </lineage>
</organism>
<protein>
    <submittedName>
        <fullName evidence="1">DNA alkylation repair protein</fullName>
    </submittedName>
</protein>
<gene>
    <name evidence="1" type="ORF">AFK71_02650</name>
</gene>
<dbReference type="RefSeq" id="WP_050350012.1">
    <property type="nucleotide sequence ID" value="NZ_BOSN01000006.1"/>
</dbReference>
<reference evidence="2" key="1">
    <citation type="submission" date="2015-07" db="EMBL/GenBank/DDBJ databases">
        <title>Fjat-10053 dsm26.</title>
        <authorList>
            <person name="Liu B."/>
            <person name="Wang J."/>
            <person name="Zhu Y."/>
            <person name="Liu G."/>
            <person name="Chen Q."/>
            <person name="Chen Z."/>
            <person name="Lan J."/>
            <person name="Che J."/>
            <person name="Ge C."/>
            <person name="Shi H."/>
            <person name="Pan Z."/>
            <person name="Liu X."/>
        </authorList>
    </citation>
    <scope>NUCLEOTIDE SEQUENCE [LARGE SCALE GENOMIC DNA]</scope>
    <source>
        <strain evidence="2">DSM 26</strain>
    </source>
</reference>
<dbReference type="AlphaFoldDB" id="A0A0L0QVE6"/>
<comment type="caution">
    <text evidence="1">The sequence shown here is derived from an EMBL/GenBank/DDBJ whole genome shotgun (WGS) entry which is preliminary data.</text>
</comment>
<evidence type="ECO:0000313" key="1">
    <source>
        <dbReference type="EMBL" id="KNE22534.1"/>
    </source>
</evidence>